<dbReference type="GO" id="GO:0016567">
    <property type="term" value="P:protein ubiquitination"/>
    <property type="evidence" value="ECO:0007669"/>
    <property type="project" value="TreeGrafter"/>
</dbReference>
<dbReference type="Proteomes" id="UP001642409">
    <property type="component" value="Unassembled WGS sequence"/>
</dbReference>
<dbReference type="InterPro" id="IPR010734">
    <property type="entry name" value="Copine_C"/>
</dbReference>
<gene>
    <name evidence="2" type="ORF">HINF_LOCUS26797</name>
    <name evidence="4" type="ORF">HINF_LOCUS28561</name>
    <name evidence="5" type="ORF">HINF_LOCUS29561</name>
    <name evidence="3" type="ORF">HINF_LOCUS52574</name>
</gene>
<dbReference type="EMBL" id="CATOUU010000983">
    <property type="protein sequence ID" value="CAI9964929.1"/>
    <property type="molecule type" value="Genomic_DNA"/>
</dbReference>
<evidence type="ECO:0000313" key="2">
    <source>
        <dbReference type="EMBL" id="CAI9939152.1"/>
    </source>
</evidence>
<dbReference type="EMBL" id="CATOUU010000660">
    <property type="protein sequence ID" value="CAI9939152.1"/>
    <property type="molecule type" value="Genomic_DNA"/>
</dbReference>
<dbReference type="InterPro" id="IPR036465">
    <property type="entry name" value="vWFA_dom_sf"/>
</dbReference>
<reference evidence="2" key="1">
    <citation type="submission" date="2023-06" db="EMBL/GenBank/DDBJ databases">
        <authorList>
            <person name="Kurt Z."/>
        </authorList>
    </citation>
    <scope>NUCLEOTIDE SEQUENCE</scope>
</reference>
<accession>A0AA86PQ99</accession>
<reference evidence="4 6" key="2">
    <citation type="submission" date="2024-07" db="EMBL/GenBank/DDBJ databases">
        <authorList>
            <person name="Akdeniz Z."/>
        </authorList>
    </citation>
    <scope>NUCLEOTIDE SEQUENCE [LARGE SCALE GENOMIC DNA]</scope>
</reference>
<dbReference type="PANTHER" id="PTHR45751:SF11">
    <property type="entry name" value="COPINE FAMILY PROTEIN 2"/>
    <property type="match status" value="1"/>
</dbReference>
<evidence type="ECO:0000313" key="5">
    <source>
        <dbReference type="EMBL" id="CAL6024322.1"/>
    </source>
</evidence>
<dbReference type="GO" id="GO:0004842">
    <property type="term" value="F:ubiquitin-protein transferase activity"/>
    <property type="evidence" value="ECO:0007669"/>
    <property type="project" value="TreeGrafter"/>
</dbReference>
<sequence length="252" mass="28327">MGTACAGPPKMHLESDRFKNYDELIQAIEQAGLASMRCVISVDFSSSNGDLHSLDPSKDNPYLKVIKVLEPVLQKFDTSNETYAYRFGCIDSQELKVLPLYGEDPVCTSFDQIISNYKTAAETVQMSGPTTFTHTIKKCIELEKQLGGKEFIFCVFITDGVVSDPEEDILQLKFASKYPISFVAVGVGKGPFGLLENFDDKFKGKFDNFQFVNLNEITEISKRHERPDLVFSTALFNEVPDHYKNVKKLGYL</sequence>
<dbReference type="AlphaFoldDB" id="A0AA86PQ99"/>
<dbReference type="InterPro" id="IPR002035">
    <property type="entry name" value="VWF_A"/>
</dbReference>
<comment type="caution">
    <text evidence="2">The sequence shown here is derived from an EMBL/GenBank/DDBJ whole genome shotgun (WGS) entry which is preliminary data.</text>
</comment>
<protein>
    <submittedName>
        <fullName evidence="2">Copine I</fullName>
    </submittedName>
    <submittedName>
        <fullName evidence="4">Copine_I</fullName>
    </submittedName>
</protein>
<dbReference type="Pfam" id="PF07002">
    <property type="entry name" value="Copine"/>
    <property type="match status" value="1"/>
</dbReference>
<dbReference type="EMBL" id="CAXDID020000095">
    <property type="protein sequence ID" value="CAL6024322.1"/>
    <property type="molecule type" value="Genomic_DNA"/>
</dbReference>
<feature type="domain" description="VWFA" evidence="1">
    <location>
        <begin position="35"/>
        <end position="222"/>
    </location>
</feature>
<evidence type="ECO:0000313" key="4">
    <source>
        <dbReference type="EMBL" id="CAL6022249.1"/>
    </source>
</evidence>
<keyword evidence="6" id="KW-1185">Reference proteome</keyword>
<dbReference type="EMBL" id="CAXDID020000090">
    <property type="protein sequence ID" value="CAL6022249.1"/>
    <property type="molecule type" value="Genomic_DNA"/>
</dbReference>
<dbReference type="InterPro" id="IPR052079">
    <property type="entry name" value="E3_ligase/Copine_domain"/>
</dbReference>
<proteinExistence type="predicted"/>
<dbReference type="PANTHER" id="PTHR45751">
    <property type="entry name" value="COPINE FAMILY PROTEIN 1"/>
    <property type="match status" value="1"/>
</dbReference>
<evidence type="ECO:0000313" key="6">
    <source>
        <dbReference type="Proteomes" id="UP001642409"/>
    </source>
</evidence>
<dbReference type="GO" id="GO:0005634">
    <property type="term" value="C:nucleus"/>
    <property type="evidence" value="ECO:0007669"/>
    <property type="project" value="TreeGrafter"/>
</dbReference>
<organism evidence="2">
    <name type="scientific">Hexamita inflata</name>
    <dbReference type="NCBI Taxonomy" id="28002"/>
    <lineage>
        <taxon>Eukaryota</taxon>
        <taxon>Metamonada</taxon>
        <taxon>Diplomonadida</taxon>
        <taxon>Hexamitidae</taxon>
        <taxon>Hexamitinae</taxon>
        <taxon>Hexamita</taxon>
    </lineage>
</organism>
<dbReference type="SUPFAM" id="SSF53300">
    <property type="entry name" value="vWA-like"/>
    <property type="match status" value="1"/>
</dbReference>
<evidence type="ECO:0000313" key="3">
    <source>
        <dbReference type="EMBL" id="CAI9964929.1"/>
    </source>
</evidence>
<evidence type="ECO:0000259" key="1">
    <source>
        <dbReference type="SMART" id="SM00327"/>
    </source>
</evidence>
<dbReference type="SMART" id="SM00327">
    <property type="entry name" value="VWA"/>
    <property type="match status" value="1"/>
</dbReference>
<name>A0AA86PQ99_9EUKA</name>